<protein>
    <submittedName>
        <fullName evidence="1">Uncharacterized protein</fullName>
    </submittedName>
</protein>
<evidence type="ECO:0000313" key="1">
    <source>
        <dbReference type="EMBL" id="KAK4665338.1"/>
    </source>
</evidence>
<evidence type="ECO:0000313" key="2">
    <source>
        <dbReference type="Proteomes" id="UP001326199"/>
    </source>
</evidence>
<proteinExistence type="predicted"/>
<dbReference type="RefSeq" id="XP_062765304.1">
    <property type="nucleotide sequence ID" value="XM_062905859.1"/>
</dbReference>
<keyword evidence="2" id="KW-1185">Reference proteome</keyword>
<organism evidence="1 2">
    <name type="scientific">Podospora pseudopauciseta</name>
    <dbReference type="NCBI Taxonomy" id="2093780"/>
    <lineage>
        <taxon>Eukaryota</taxon>
        <taxon>Fungi</taxon>
        <taxon>Dikarya</taxon>
        <taxon>Ascomycota</taxon>
        <taxon>Pezizomycotina</taxon>
        <taxon>Sordariomycetes</taxon>
        <taxon>Sordariomycetidae</taxon>
        <taxon>Sordariales</taxon>
        <taxon>Podosporaceae</taxon>
        <taxon>Podospora</taxon>
    </lineage>
</organism>
<dbReference type="GeneID" id="87925937"/>
<reference evidence="1 2" key="1">
    <citation type="journal article" date="2023" name="bioRxiv">
        <title>High-quality genome assemblies of four members of thePodospora anserinaspecies complex.</title>
        <authorList>
            <person name="Ament-Velasquez S.L."/>
            <person name="Vogan A.A."/>
            <person name="Wallerman O."/>
            <person name="Hartmann F."/>
            <person name="Gautier V."/>
            <person name="Silar P."/>
            <person name="Giraud T."/>
            <person name="Johannesson H."/>
        </authorList>
    </citation>
    <scope>NUCLEOTIDE SEQUENCE [LARGE SCALE GENOMIC DNA]</scope>
    <source>
        <strain evidence="1 2">CBS 411.78</strain>
    </source>
</reference>
<accession>A0ABR0HBA5</accession>
<comment type="caution">
    <text evidence="1">The sequence shown here is derived from an EMBL/GenBank/DDBJ whole genome shotgun (WGS) entry which is preliminary data.</text>
</comment>
<gene>
    <name evidence="1" type="ORF">QC763_0061380</name>
</gene>
<name>A0ABR0HBA5_9PEZI</name>
<dbReference type="EMBL" id="JAFFHB010000005">
    <property type="protein sequence ID" value="KAK4665338.1"/>
    <property type="molecule type" value="Genomic_DNA"/>
</dbReference>
<sequence>MNIRRGLWETRVIEPVFYDDEGGVLLTGLPPFLSRHRLIEKTPKASDFVEKQSSRTSWFFLVEQKSCRPPSSNSHSA</sequence>
<dbReference type="Proteomes" id="UP001326199">
    <property type="component" value="Unassembled WGS sequence"/>
</dbReference>